<keyword evidence="12" id="KW-0812">Transmembrane</keyword>
<dbReference type="InterPro" id="IPR002110">
    <property type="entry name" value="Ankyrin_rpt"/>
</dbReference>
<keyword evidence="12" id="KW-0472">Membrane</keyword>
<evidence type="ECO:0000256" key="5">
    <source>
        <dbReference type="ARBA" id="ARBA00022673"/>
    </source>
</evidence>
<name>A0ABD3WDA3_SINWO</name>
<keyword evidence="2" id="KW-0813">Transport</keyword>
<feature type="transmembrane region" description="Helical" evidence="12">
    <location>
        <begin position="519"/>
        <end position="537"/>
    </location>
</feature>
<evidence type="ECO:0000256" key="11">
    <source>
        <dbReference type="SAM" id="MobiDB-lite"/>
    </source>
</evidence>
<dbReference type="EMBL" id="JBJQND010000007">
    <property type="protein sequence ID" value="KAL3871896.1"/>
    <property type="molecule type" value="Genomic_DNA"/>
</dbReference>
<feature type="repeat" description="ANK" evidence="10">
    <location>
        <begin position="157"/>
        <end position="189"/>
    </location>
</feature>
<keyword evidence="3" id="KW-1003">Cell membrane</keyword>
<dbReference type="Proteomes" id="UP001634394">
    <property type="component" value="Unassembled WGS sequence"/>
</dbReference>
<keyword evidence="9" id="KW-0407">Ion channel</keyword>
<feature type="repeat" description="ANK" evidence="10">
    <location>
        <begin position="109"/>
        <end position="132"/>
    </location>
</feature>
<dbReference type="SUPFAM" id="SSF48403">
    <property type="entry name" value="Ankyrin repeat"/>
    <property type="match status" value="1"/>
</dbReference>
<evidence type="ECO:0000256" key="7">
    <source>
        <dbReference type="ARBA" id="ARBA00022837"/>
    </source>
</evidence>
<sequence length="829" mass="94573">MGIRSSMRNNEEGKTQTENIDHTMERVIDLAEKIALSRDEVECCRTVEKFKQDTVIKSLLSQKTNHSFTLVHAIVTLLTFTQKAELELLQWLVTEAPWMAVEPRKGSFEGQTPLHMAICKNNCKVVHLLLENLHTEMKEQLLHTLASGSSFQQTVMRAELPLSVAACIGNIEIVDLLLRHGADLTRLNSRGDNIYQSLIEYVYLYPVKSEKVQSMLKHISGGNLGGLTSDGKKFADWHKTGSESIMGPTEAEKEQLFFQRLNILFMKNNKGENPLETSLRYGQSEIFNFLHDVGYSYFDCKEGTFDIKMYDVTDLAQSPILLEEINETLSAKEGTDEASSGGCIRAVARRIVPKDRKPTPLDFLFTMKQDSAFEFVRSEPVSRLILQKWRFYRYIFYPTMVLHTLFMCLLTWYAVERANVRRSTNNRTRADIAKDFAGTDDANSASSNQFLTACGLINVIAGIAYFIQELVRTYRQRLSFTFKRILSPYANNGFRIGFVLFSITLTVDVFALYAQYYMHYMLVASVLIGWCLGLFFLRALPQFCQFASLIQTVLTGDILRFFGILILELVAFTTAMFMLMQGSDADEDFTKSWWAAFFISFQVMFGFSDIKILQSENVVVLALLYILFVGLTTVLMVNSLIATISIMCTKLFHADDEMIHLRLHQYAIIRFLESVLPDSLVQKVERETLHVEDRYIFDVESHQFKKATRYFVKMESLRSITGSGIIQDTFESFSCIHPDCDSQLEEDGDFATGIIGNMADAYVPKEEDKLNTQEQEVSTSPPVLKETHVFGKGVCDVCHKSFEVSSVLLRELLMRQNSWRMETMAENSL</sequence>
<dbReference type="GO" id="GO:0005262">
    <property type="term" value="F:calcium channel activity"/>
    <property type="evidence" value="ECO:0007669"/>
    <property type="project" value="UniProtKB-KW"/>
</dbReference>
<dbReference type="PROSITE" id="PS50088">
    <property type="entry name" value="ANK_REPEAT"/>
    <property type="match status" value="2"/>
</dbReference>
<dbReference type="GO" id="GO:0005886">
    <property type="term" value="C:plasma membrane"/>
    <property type="evidence" value="ECO:0007669"/>
    <property type="project" value="UniProtKB-SubCell"/>
</dbReference>
<feature type="transmembrane region" description="Helical" evidence="12">
    <location>
        <begin position="492"/>
        <end position="513"/>
    </location>
</feature>
<evidence type="ECO:0000256" key="10">
    <source>
        <dbReference type="PROSITE-ProRule" id="PRU00023"/>
    </source>
</evidence>
<keyword evidence="10" id="KW-0040">ANK repeat</keyword>
<accession>A0ABD3WDA3</accession>
<dbReference type="InterPro" id="IPR036770">
    <property type="entry name" value="Ankyrin_rpt-contain_sf"/>
</dbReference>
<evidence type="ECO:0000313" key="13">
    <source>
        <dbReference type="EMBL" id="KAL3871896.1"/>
    </source>
</evidence>
<evidence type="ECO:0000256" key="2">
    <source>
        <dbReference type="ARBA" id="ARBA00022448"/>
    </source>
</evidence>
<evidence type="ECO:0000256" key="6">
    <source>
        <dbReference type="ARBA" id="ARBA00022737"/>
    </source>
</evidence>
<evidence type="ECO:0008006" key="15">
    <source>
        <dbReference type="Google" id="ProtNLM"/>
    </source>
</evidence>
<dbReference type="PANTHER" id="PTHR10582:SF2">
    <property type="entry name" value="INACTIVE"/>
    <property type="match status" value="1"/>
</dbReference>
<protein>
    <recommendedName>
        <fullName evidence="15">Ion transport domain-containing protein</fullName>
    </recommendedName>
</protein>
<feature type="transmembrane region" description="Helical" evidence="12">
    <location>
        <begin position="592"/>
        <end position="610"/>
    </location>
</feature>
<dbReference type="PANTHER" id="PTHR10582">
    <property type="entry name" value="TRANSIENT RECEPTOR POTENTIAL ION CHANNEL PROTEIN"/>
    <property type="match status" value="1"/>
</dbReference>
<feature type="transmembrane region" description="Helical" evidence="12">
    <location>
        <begin position="450"/>
        <end position="471"/>
    </location>
</feature>
<comment type="caution">
    <text evidence="13">The sequence shown here is derived from an EMBL/GenBank/DDBJ whole genome shotgun (WGS) entry which is preliminary data.</text>
</comment>
<evidence type="ECO:0000256" key="1">
    <source>
        <dbReference type="ARBA" id="ARBA00004651"/>
    </source>
</evidence>
<evidence type="ECO:0000256" key="3">
    <source>
        <dbReference type="ARBA" id="ARBA00022475"/>
    </source>
</evidence>
<gene>
    <name evidence="13" type="ORF">ACJMK2_039868</name>
</gene>
<dbReference type="Pfam" id="PF00023">
    <property type="entry name" value="Ank"/>
    <property type="match status" value="2"/>
</dbReference>
<feature type="transmembrane region" description="Helical" evidence="12">
    <location>
        <begin position="394"/>
        <end position="415"/>
    </location>
</feature>
<dbReference type="PROSITE" id="PS50297">
    <property type="entry name" value="ANK_REP_REGION"/>
    <property type="match status" value="2"/>
</dbReference>
<feature type="region of interest" description="Disordered" evidence="11">
    <location>
        <begin position="1"/>
        <end position="20"/>
    </location>
</feature>
<keyword evidence="8" id="KW-0406">Ion transport</keyword>
<proteinExistence type="predicted"/>
<keyword evidence="7" id="KW-0106">Calcium</keyword>
<evidence type="ECO:0000256" key="4">
    <source>
        <dbReference type="ARBA" id="ARBA00022568"/>
    </source>
</evidence>
<dbReference type="AlphaFoldDB" id="A0ABD3WDA3"/>
<evidence type="ECO:0000256" key="8">
    <source>
        <dbReference type="ARBA" id="ARBA00023065"/>
    </source>
</evidence>
<reference evidence="13 14" key="1">
    <citation type="submission" date="2024-11" db="EMBL/GenBank/DDBJ databases">
        <title>Chromosome-level genome assembly of the freshwater bivalve Anodonta woodiana.</title>
        <authorList>
            <person name="Chen X."/>
        </authorList>
    </citation>
    <scope>NUCLEOTIDE SEQUENCE [LARGE SCALE GENOMIC DNA]</scope>
    <source>
        <strain evidence="13">MN2024</strain>
        <tissue evidence="13">Gills</tissue>
    </source>
</reference>
<comment type="subcellular location">
    <subcellularLocation>
        <location evidence="1">Cell membrane</location>
        <topology evidence="1">Multi-pass membrane protein</topology>
    </subcellularLocation>
</comment>
<evidence type="ECO:0000313" key="14">
    <source>
        <dbReference type="Proteomes" id="UP001634394"/>
    </source>
</evidence>
<keyword evidence="6" id="KW-0677">Repeat</keyword>
<feature type="compositionally biased region" description="Basic and acidic residues" evidence="11">
    <location>
        <begin position="9"/>
        <end position="20"/>
    </location>
</feature>
<dbReference type="Gene3D" id="1.25.40.20">
    <property type="entry name" value="Ankyrin repeat-containing domain"/>
    <property type="match status" value="1"/>
</dbReference>
<keyword evidence="5" id="KW-0107">Calcium channel</keyword>
<feature type="transmembrane region" description="Helical" evidence="12">
    <location>
        <begin position="617"/>
        <end position="641"/>
    </location>
</feature>
<dbReference type="InterPro" id="IPR024862">
    <property type="entry name" value="TRPV"/>
</dbReference>
<organism evidence="13 14">
    <name type="scientific">Sinanodonta woodiana</name>
    <name type="common">Chinese pond mussel</name>
    <name type="synonym">Anodonta woodiana</name>
    <dbReference type="NCBI Taxonomy" id="1069815"/>
    <lineage>
        <taxon>Eukaryota</taxon>
        <taxon>Metazoa</taxon>
        <taxon>Spiralia</taxon>
        <taxon>Lophotrochozoa</taxon>
        <taxon>Mollusca</taxon>
        <taxon>Bivalvia</taxon>
        <taxon>Autobranchia</taxon>
        <taxon>Heteroconchia</taxon>
        <taxon>Palaeoheterodonta</taxon>
        <taxon>Unionida</taxon>
        <taxon>Unionoidea</taxon>
        <taxon>Unionidae</taxon>
        <taxon>Unioninae</taxon>
        <taxon>Sinanodonta</taxon>
    </lineage>
</organism>
<dbReference type="PRINTS" id="PR01415">
    <property type="entry name" value="ANKYRIN"/>
</dbReference>
<keyword evidence="12" id="KW-1133">Transmembrane helix</keyword>
<evidence type="ECO:0000256" key="12">
    <source>
        <dbReference type="SAM" id="Phobius"/>
    </source>
</evidence>
<feature type="transmembrane region" description="Helical" evidence="12">
    <location>
        <begin position="558"/>
        <end position="580"/>
    </location>
</feature>
<keyword evidence="4" id="KW-0109">Calcium transport</keyword>
<dbReference type="SMART" id="SM00248">
    <property type="entry name" value="ANK"/>
    <property type="match status" value="3"/>
</dbReference>
<keyword evidence="14" id="KW-1185">Reference proteome</keyword>
<evidence type="ECO:0000256" key="9">
    <source>
        <dbReference type="ARBA" id="ARBA00023303"/>
    </source>
</evidence>